<dbReference type="AlphaFoldDB" id="A0A4Y2MDT0"/>
<organism evidence="2 3">
    <name type="scientific">Araneus ventricosus</name>
    <name type="common">Orbweaver spider</name>
    <name type="synonym">Epeira ventricosa</name>
    <dbReference type="NCBI Taxonomy" id="182803"/>
    <lineage>
        <taxon>Eukaryota</taxon>
        <taxon>Metazoa</taxon>
        <taxon>Ecdysozoa</taxon>
        <taxon>Arthropoda</taxon>
        <taxon>Chelicerata</taxon>
        <taxon>Arachnida</taxon>
        <taxon>Araneae</taxon>
        <taxon>Araneomorphae</taxon>
        <taxon>Entelegynae</taxon>
        <taxon>Araneoidea</taxon>
        <taxon>Araneidae</taxon>
        <taxon>Araneus</taxon>
    </lineage>
</organism>
<dbReference type="EMBL" id="BGPR01007166">
    <property type="protein sequence ID" value="GBN24799.1"/>
    <property type="molecule type" value="Genomic_DNA"/>
</dbReference>
<feature type="domain" description="Transposable element P transposase-like C-terminal" evidence="1">
    <location>
        <begin position="129"/>
        <end position="228"/>
    </location>
</feature>
<accession>A0A4Y2MDT0</accession>
<proteinExistence type="predicted"/>
<dbReference type="Proteomes" id="UP000499080">
    <property type="component" value="Unassembled WGS sequence"/>
</dbReference>
<sequence>MNSSKLHPPSNKPLQAGYGLEKYFLSAGANIAKYEGRNEWNEIAREKSLLPFQKGILISISSLSGLWNDLKNFKLSYILTSRLTQDSLESLFSQIRGAGRFYDLPSSVEVIYRLRNVLLANKLPILSPKVNTREDSINEGYLSADILKNAFAEKDIQEIHELPSEEDDLVAFENLCSEEFPMEWKIDEPSNCCGMTFSEHEGLKYIAGYIASRVRSEDSSLGYFSSEKTDSESAPWIMLSQRWINCAYIGMVKNYRRNGESFCFNSWEKRISFRKKCH</sequence>
<dbReference type="InterPro" id="IPR022242">
    <property type="entry name" value="TNP-like_C"/>
</dbReference>
<evidence type="ECO:0000259" key="1">
    <source>
        <dbReference type="Pfam" id="PF12596"/>
    </source>
</evidence>
<protein>
    <recommendedName>
        <fullName evidence="1">Transposable element P transposase-like C-terminal domain-containing protein</fullName>
    </recommendedName>
</protein>
<evidence type="ECO:0000313" key="2">
    <source>
        <dbReference type="EMBL" id="GBN24799.1"/>
    </source>
</evidence>
<dbReference type="Pfam" id="PF12596">
    <property type="entry name" value="Tnp_P_element_C"/>
    <property type="match status" value="1"/>
</dbReference>
<reference evidence="2 3" key="1">
    <citation type="journal article" date="2019" name="Sci. Rep.">
        <title>Orb-weaving spider Araneus ventricosus genome elucidates the spidroin gene catalogue.</title>
        <authorList>
            <person name="Kono N."/>
            <person name="Nakamura H."/>
            <person name="Ohtoshi R."/>
            <person name="Moran D.A.P."/>
            <person name="Shinohara A."/>
            <person name="Yoshida Y."/>
            <person name="Fujiwara M."/>
            <person name="Mori M."/>
            <person name="Tomita M."/>
            <person name="Arakawa K."/>
        </authorList>
    </citation>
    <scope>NUCLEOTIDE SEQUENCE [LARGE SCALE GENOMIC DNA]</scope>
</reference>
<name>A0A4Y2MDT0_ARAVE</name>
<evidence type="ECO:0000313" key="3">
    <source>
        <dbReference type="Proteomes" id="UP000499080"/>
    </source>
</evidence>
<dbReference type="OrthoDB" id="6627680at2759"/>
<comment type="caution">
    <text evidence="2">The sequence shown here is derived from an EMBL/GenBank/DDBJ whole genome shotgun (WGS) entry which is preliminary data.</text>
</comment>
<keyword evidence="3" id="KW-1185">Reference proteome</keyword>
<gene>
    <name evidence="2" type="ORF">AVEN_98607_1</name>
</gene>